<evidence type="ECO:0000313" key="3">
    <source>
        <dbReference type="Proteomes" id="UP000772591"/>
    </source>
</evidence>
<keyword evidence="3" id="KW-1185">Reference proteome</keyword>
<feature type="region of interest" description="Disordered" evidence="1">
    <location>
        <begin position="46"/>
        <end position="67"/>
    </location>
</feature>
<dbReference type="Proteomes" id="UP000772591">
    <property type="component" value="Unassembled WGS sequence"/>
</dbReference>
<name>A0ABS3AIN4_9PSED</name>
<dbReference type="RefSeq" id="WP_205893184.1">
    <property type="nucleotide sequence ID" value="NZ_JADEVO010000023.1"/>
</dbReference>
<evidence type="ECO:0000256" key="1">
    <source>
        <dbReference type="SAM" id="MobiDB-lite"/>
    </source>
</evidence>
<comment type="caution">
    <text evidence="2">The sequence shown here is derived from an EMBL/GenBank/DDBJ whole genome shotgun (WGS) entry which is preliminary data.</text>
</comment>
<dbReference type="EMBL" id="JADEVO010000023">
    <property type="protein sequence ID" value="MBN3966870.1"/>
    <property type="molecule type" value="Genomic_DNA"/>
</dbReference>
<feature type="compositionally biased region" description="Basic and acidic residues" evidence="1">
    <location>
        <begin position="55"/>
        <end position="67"/>
    </location>
</feature>
<gene>
    <name evidence="2" type="ORF">IMW75_16465</name>
</gene>
<protein>
    <submittedName>
        <fullName evidence="2">Uncharacterized protein</fullName>
    </submittedName>
</protein>
<accession>A0ABS3AIN4</accession>
<organism evidence="2 3">
    <name type="scientific">Pseudomonas gregormendelii</name>
    <dbReference type="NCBI Taxonomy" id="1628277"/>
    <lineage>
        <taxon>Bacteria</taxon>
        <taxon>Pseudomonadati</taxon>
        <taxon>Pseudomonadota</taxon>
        <taxon>Gammaproteobacteria</taxon>
        <taxon>Pseudomonadales</taxon>
        <taxon>Pseudomonadaceae</taxon>
        <taxon>Pseudomonas</taxon>
    </lineage>
</organism>
<evidence type="ECO:0000313" key="2">
    <source>
        <dbReference type="EMBL" id="MBN3966870.1"/>
    </source>
</evidence>
<sequence length="67" mass="7804">MDERLAVVLAFERDPSNHIVVPDHIRHWHPLVFAAQQTLKKPVIDQREMPSTNSHRLDAAKMHNDSR</sequence>
<reference evidence="2 3" key="1">
    <citation type="journal article" date="2021" name="Int. J. Syst. Evol. Microbiol.">
        <title>Pseudomonas piscium sp. nov., Pseudomonas pisciculturae sp. nov., Pseudomonas mucoides sp. nov. and Pseudomonas neuropathica sp. nov. isolated from rainbow trout.</title>
        <authorList>
            <person name="Duman M."/>
            <person name="Mulet M."/>
            <person name="Altun S."/>
            <person name="Saticioglu I.B."/>
            <person name="Gomila M."/>
            <person name="Lalucat J."/>
            <person name="Garcia-Valdes E."/>
        </authorList>
    </citation>
    <scope>NUCLEOTIDE SEQUENCE [LARGE SCALE GENOMIC DNA]</scope>
    <source>
        <strain evidence="2 3">LMG 28632</strain>
    </source>
</reference>
<proteinExistence type="predicted"/>